<dbReference type="PANTHER" id="PTHR47000">
    <property type="entry name" value="ADENINE NUCLEOTIDE ALPHA HYDROLASES-LIKE SUPERFAMILY PROTEIN"/>
    <property type="match status" value="1"/>
</dbReference>
<dbReference type="Pfam" id="PF00582">
    <property type="entry name" value="Usp"/>
    <property type="match status" value="1"/>
</dbReference>
<dbReference type="InterPro" id="IPR006016">
    <property type="entry name" value="UspA"/>
</dbReference>
<gene>
    <name evidence="2" type="ORF">C4D60_Mb04t30730</name>
</gene>
<accession>A0A4S8KGF3</accession>
<evidence type="ECO:0000259" key="1">
    <source>
        <dbReference type="Pfam" id="PF00582"/>
    </source>
</evidence>
<dbReference type="Proteomes" id="UP000317650">
    <property type="component" value="Chromosome 4"/>
</dbReference>
<dbReference type="PANTHER" id="PTHR47000:SF1">
    <property type="entry name" value="ADENINE NUCLEOTIDE ALPHA HYDROLASES-LIKE SUPERFAMILY PROTEIN"/>
    <property type="match status" value="1"/>
</dbReference>
<comment type="caution">
    <text evidence="2">The sequence shown here is derived from an EMBL/GenBank/DDBJ whole genome shotgun (WGS) entry which is preliminary data.</text>
</comment>
<dbReference type="InterPro" id="IPR014729">
    <property type="entry name" value="Rossmann-like_a/b/a_fold"/>
</dbReference>
<feature type="domain" description="UspA" evidence="1">
    <location>
        <begin position="126"/>
        <end position="293"/>
    </location>
</feature>
<dbReference type="CDD" id="cd23659">
    <property type="entry name" value="USP_At3g01520-like"/>
    <property type="match status" value="1"/>
</dbReference>
<proteinExistence type="predicted"/>
<dbReference type="Gene3D" id="3.40.50.620">
    <property type="entry name" value="HUPs"/>
    <property type="match status" value="1"/>
</dbReference>
<evidence type="ECO:0000313" key="2">
    <source>
        <dbReference type="EMBL" id="THU74188.1"/>
    </source>
</evidence>
<organism evidence="2 3">
    <name type="scientific">Musa balbisiana</name>
    <name type="common">Banana</name>
    <dbReference type="NCBI Taxonomy" id="52838"/>
    <lineage>
        <taxon>Eukaryota</taxon>
        <taxon>Viridiplantae</taxon>
        <taxon>Streptophyta</taxon>
        <taxon>Embryophyta</taxon>
        <taxon>Tracheophyta</taxon>
        <taxon>Spermatophyta</taxon>
        <taxon>Magnoliopsida</taxon>
        <taxon>Liliopsida</taxon>
        <taxon>Zingiberales</taxon>
        <taxon>Musaceae</taxon>
        <taxon>Musa</taxon>
    </lineage>
</organism>
<dbReference type="EMBL" id="PYDT01000001">
    <property type="protein sequence ID" value="THU74188.1"/>
    <property type="molecule type" value="Genomic_DNA"/>
</dbReference>
<reference evidence="2 3" key="1">
    <citation type="journal article" date="2019" name="Nat. Plants">
        <title>Genome sequencing of Musa balbisiana reveals subgenome evolution and function divergence in polyploid bananas.</title>
        <authorList>
            <person name="Yao X."/>
        </authorList>
    </citation>
    <scope>NUCLEOTIDE SEQUENCE [LARGE SCALE GENOMIC DNA]</scope>
    <source>
        <strain evidence="3">cv. DH-PKW</strain>
        <tissue evidence="2">Leaves</tissue>
    </source>
</reference>
<sequence length="458" mass="50421">MSLERVGTTPCVRKQFIERLVMACTSRTQPTPTFAHSCPHIPPKGSGGGSLDQTVSSSSSWWPAMGRSGIRLSCCCRSRAAAPIRLGSPQQKPKPKPKLKFVADRGASVAEAAGGDEAKKAAATGRKIVVAVDSGPEAKAALQWALSHSLHDNDSLVLVSVVKPRRRRKLSSLGFAASNDVLFTSSVCRALAAGDRSQTEWSSRSHQAFLAMQSMCQARRPEIKVELSVVEGRERGPAIVEEARKQGASLLVLGQKKRSIAWRVVRLWSGNSMRGGVVDYCIQNASCMTLAVRLKSRRGGQVLLMWGSKDTSRRHSSCEGSSFLFICSSSRTQEASRCYWESPQPERPMMEERGRLGKYYDDDDDDLEDIVEKLSHIVHLLKKLVGLVEESSRCAKALLALLPLLALALYCLHRFCNTKNSETSLEETMRSSHDANSTLSSTRKNWLSRLWVHVDVKP</sequence>
<name>A0A4S8KGF3_MUSBA</name>
<dbReference type="SUPFAM" id="SSF52402">
    <property type="entry name" value="Adenine nucleotide alpha hydrolases-like"/>
    <property type="match status" value="1"/>
</dbReference>
<evidence type="ECO:0000313" key="3">
    <source>
        <dbReference type="Proteomes" id="UP000317650"/>
    </source>
</evidence>
<protein>
    <recommendedName>
        <fullName evidence="1">UspA domain-containing protein</fullName>
    </recommendedName>
</protein>
<keyword evidence="3" id="KW-1185">Reference proteome</keyword>
<dbReference type="AlphaFoldDB" id="A0A4S8KGF3"/>